<reference evidence="3 4" key="1">
    <citation type="submission" date="2024-05" db="EMBL/GenBank/DDBJ databases">
        <authorList>
            <person name="Wallberg A."/>
        </authorList>
    </citation>
    <scope>NUCLEOTIDE SEQUENCE [LARGE SCALE GENOMIC DNA]</scope>
</reference>
<accession>A0AAV2R8M5</accession>
<feature type="non-terminal residue" evidence="3">
    <location>
        <position position="1"/>
    </location>
</feature>
<dbReference type="AlphaFoldDB" id="A0AAV2R8M5"/>
<keyword evidence="2" id="KW-0732">Signal</keyword>
<feature type="signal peptide" evidence="2">
    <location>
        <begin position="1"/>
        <end position="23"/>
    </location>
</feature>
<feature type="chain" id="PRO_5043920804" evidence="2">
    <location>
        <begin position="24"/>
        <end position="253"/>
    </location>
</feature>
<gene>
    <name evidence="3" type="ORF">MNOR_LOCUS21882</name>
</gene>
<protein>
    <submittedName>
        <fullName evidence="3">Uncharacterized protein</fullName>
    </submittedName>
</protein>
<proteinExistence type="predicted"/>
<keyword evidence="4" id="KW-1185">Reference proteome</keyword>
<dbReference type="EMBL" id="CAXKWB010017926">
    <property type="protein sequence ID" value="CAL4119915.1"/>
    <property type="molecule type" value="Genomic_DNA"/>
</dbReference>
<sequence length="253" mass="28586">VPKGQLLLWAFIITLMTFKQSWGFQQDEDLGDEDQIDVSKRVFLSRGWGPGGYETYVARPSRFPRRPQGPPTTSRPSVATGRNLDGAKYAALVWLGQQKPRHPKPQNRRFHSIFTSGTWSPLGKRSGENNNWDDSEDTWLDNGSNISGDDWQNTESIVIPFIANMKRSNVFTSRGWGAGGTAKGNLISKPKQHPWSSVGLGTSVRNNDLNIHNMPEYRPNHRYVSRFHSDDYDDSTPPLFNLFVSHGWGPMGR</sequence>
<name>A0AAV2R8M5_MEGNR</name>
<evidence type="ECO:0000313" key="4">
    <source>
        <dbReference type="Proteomes" id="UP001497623"/>
    </source>
</evidence>
<organism evidence="3 4">
    <name type="scientific">Meganyctiphanes norvegica</name>
    <name type="common">Northern krill</name>
    <name type="synonym">Thysanopoda norvegica</name>
    <dbReference type="NCBI Taxonomy" id="48144"/>
    <lineage>
        <taxon>Eukaryota</taxon>
        <taxon>Metazoa</taxon>
        <taxon>Ecdysozoa</taxon>
        <taxon>Arthropoda</taxon>
        <taxon>Crustacea</taxon>
        <taxon>Multicrustacea</taxon>
        <taxon>Malacostraca</taxon>
        <taxon>Eumalacostraca</taxon>
        <taxon>Eucarida</taxon>
        <taxon>Euphausiacea</taxon>
        <taxon>Euphausiidae</taxon>
        <taxon>Meganyctiphanes</taxon>
    </lineage>
</organism>
<evidence type="ECO:0000256" key="2">
    <source>
        <dbReference type="SAM" id="SignalP"/>
    </source>
</evidence>
<evidence type="ECO:0000256" key="1">
    <source>
        <dbReference type="SAM" id="MobiDB-lite"/>
    </source>
</evidence>
<feature type="region of interest" description="Disordered" evidence="1">
    <location>
        <begin position="59"/>
        <end position="81"/>
    </location>
</feature>
<dbReference type="Proteomes" id="UP001497623">
    <property type="component" value="Unassembled WGS sequence"/>
</dbReference>
<evidence type="ECO:0000313" key="3">
    <source>
        <dbReference type="EMBL" id="CAL4119915.1"/>
    </source>
</evidence>
<comment type="caution">
    <text evidence="3">The sequence shown here is derived from an EMBL/GenBank/DDBJ whole genome shotgun (WGS) entry which is preliminary data.</text>
</comment>